<reference evidence="2 3" key="1">
    <citation type="submission" date="2019-09" db="EMBL/GenBank/DDBJ databases">
        <title>Chitinophaga ginsengihumi sp. nov., isolated from soil of ginseng rhizosphere.</title>
        <authorList>
            <person name="Lee J."/>
        </authorList>
    </citation>
    <scope>NUCLEOTIDE SEQUENCE [LARGE SCALE GENOMIC DNA]</scope>
    <source>
        <strain evidence="2 3">BN140078</strain>
    </source>
</reference>
<comment type="caution">
    <text evidence="2">The sequence shown here is derived from an EMBL/GenBank/DDBJ whole genome shotgun (WGS) entry which is preliminary data.</text>
</comment>
<accession>A0A5B2VRH7</accession>
<protein>
    <recommendedName>
        <fullName evidence="4">Outer membrane protein with beta-barrel domain</fullName>
    </recommendedName>
</protein>
<feature type="chain" id="PRO_5022837772" description="Outer membrane protein with beta-barrel domain" evidence="1">
    <location>
        <begin position="22"/>
        <end position="271"/>
    </location>
</feature>
<dbReference type="PROSITE" id="PS51257">
    <property type="entry name" value="PROKAR_LIPOPROTEIN"/>
    <property type="match status" value="1"/>
</dbReference>
<sequence>MKRPVLIFLLLAGGLSFSACNKHIYVPNTVNAPLLKERYEFKGSVSPTNYQAAFAVTNHVAIMANGQYVFRPDFNSGDESEDGLFVDQYVRGGLFEGAVGFFQPLDSRKRMVFDTYAGFGAGSFKTLDVAFNDESATGNNNDYLLRAHFSKVFIQPSIGFVHPAIEAAFSSRISMLNFYDQYLGNKVFETNPDRRDNFMRVGSKSRFFFEPAFTFRAGYKYVKFQMQLSFAVPMEDETYSGYEVSQYFQPVAFGMGASVNIAQWYNEFRKK</sequence>
<keyword evidence="1" id="KW-0732">Signal</keyword>
<evidence type="ECO:0000313" key="2">
    <source>
        <dbReference type="EMBL" id="KAA2241278.1"/>
    </source>
</evidence>
<evidence type="ECO:0008006" key="4">
    <source>
        <dbReference type="Google" id="ProtNLM"/>
    </source>
</evidence>
<keyword evidence="3" id="KW-1185">Reference proteome</keyword>
<organism evidence="2 3">
    <name type="scientific">Chitinophaga agrisoli</name>
    <dbReference type="NCBI Taxonomy" id="2607653"/>
    <lineage>
        <taxon>Bacteria</taxon>
        <taxon>Pseudomonadati</taxon>
        <taxon>Bacteroidota</taxon>
        <taxon>Chitinophagia</taxon>
        <taxon>Chitinophagales</taxon>
        <taxon>Chitinophagaceae</taxon>
        <taxon>Chitinophaga</taxon>
    </lineage>
</organism>
<evidence type="ECO:0000313" key="3">
    <source>
        <dbReference type="Proteomes" id="UP000324611"/>
    </source>
</evidence>
<name>A0A5B2VRH7_9BACT</name>
<dbReference type="RefSeq" id="WP_149838793.1">
    <property type="nucleotide sequence ID" value="NZ_VUOC01000003.1"/>
</dbReference>
<gene>
    <name evidence="2" type="ORF">F0L74_15310</name>
</gene>
<proteinExistence type="predicted"/>
<dbReference type="Proteomes" id="UP000324611">
    <property type="component" value="Unassembled WGS sequence"/>
</dbReference>
<reference evidence="2 3" key="2">
    <citation type="submission" date="2019-09" db="EMBL/GenBank/DDBJ databases">
        <authorList>
            <person name="Jin C."/>
        </authorList>
    </citation>
    <scope>NUCLEOTIDE SEQUENCE [LARGE SCALE GENOMIC DNA]</scope>
    <source>
        <strain evidence="2 3">BN140078</strain>
    </source>
</reference>
<dbReference type="EMBL" id="VUOC01000003">
    <property type="protein sequence ID" value="KAA2241278.1"/>
    <property type="molecule type" value="Genomic_DNA"/>
</dbReference>
<dbReference type="AlphaFoldDB" id="A0A5B2VRH7"/>
<feature type="signal peptide" evidence="1">
    <location>
        <begin position="1"/>
        <end position="21"/>
    </location>
</feature>
<evidence type="ECO:0000256" key="1">
    <source>
        <dbReference type="SAM" id="SignalP"/>
    </source>
</evidence>